<dbReference type="PANTHER" id="PTHR43537:SF5">
    <property type="entry name" value="UXU OPERON TRANSCRIPTIONAL REGULATOR"/>
    <property type="match status" value="1"/>
</dbReference>
<dbReference type="EMBL" id="JBHLUH010000002">
    <property type="protein sequence ID" value="MFC0526104.1"/>
    <property type="molecule type" value="Genomic_DNA"/>
</dbReference>
<dbReference type="InterPro" id="IPR036390">
    <property type="entry name" value="WH_DNA-bd_sf"/>
</dbReference>
<dbReference type="InterPro" id="IPR000524">
    <property type="entry name" value="Tscrpt_reg_HTH_GntR"/>
</dbReference>
<dbReference type="Gene3D" id="1.10.10.10">
    <property type="entry name" value="Winged helix-like DNA-binding domain superfamily/Winged helix DNA-binding domain"/>
    <property type="match status" value="1"/>
</dbReference>
<sequence length="236" mass="27127">MTWTGLRHEHRPMKTPKYRDAQDKLRTYIVDNRLVAGDRLPPEEELAATFGLSRLSLREAVKGLETIGVLRTVHGEGTFVEPFSFKPIIENLPYAFQLQHRDLRNLLELRAGLEEGLILRASEWIRRRDLADLRRLAESMARAKPGGPELADLDRQFHRRLYEPLDNALVTQMIDLFWEIFHRLRTAETSASPDGPAIAEVHLDIVEALTKQEGVVEAMIRHFDDIRHRLNTGEPG</sequence>
<reference evidence="5 6" key="1">
    <citation type="submission" date="2024-09" db="EMBL/GenBank/DDBJ databases">
        <authorList>
            <person name="Sun Q."/>
            <person name="Mori K."/>
        </authorList>
    </citation>
    <scope>NUCLEOTIDE SEQUENCE [LARGE SCALE GENOMIC DNA]</scope>
    <source>
        <strain evidence="5 6">TBRC 3947</strain>
    </source>
</reference>
<protein>
    <submittedName>
        <fullName evidence="5">FadR/GntR family transcriptional regulator</fullName>
    </submittedName>
</protein>
<dbReference type="PRINTS" id="PR00035">
    <property type="entry name" value="HTHGNTR"/>
</dbReference>
<dbReference type="SMART" id="SM00345">
    <property type="entry name" value="HTH_GNTR"/>
    <property type="match status" value="1"/>
</dbReference>
<dbReference type="InterPro" id="IPR036388">
    <property type="entry name" value="WH-like_DNA-bd_sf"/>
</dbReference>
<dbReference type="InterPro" id="IPR008920">
    <property type="entry name" value="TF_FadR/GntR_C"/>
</dbReference>
<dbReference type="Pfam" id="PF00392">
    <property type="entry name" value="GntR"/>
    <property type="match status" value="1"/>
</dbReference>
<dbReference type="PANTHER" id="PTHR43537">
    <property type="entry name" value="TRANSCRIPTIONAL REGULATOR, GNTR FAMILY"/>
    <property type="match status" value="1"/>
</dbReference>
<dbReference type="SUPFAM" id="SSF46785">
    <property type="entry name" value="Winged helix' DNA-binding domain"/>
    <property type="match status" value="1"/>
</dbReference>
<gene>
    <name evidence="5" type="ORF">ACFFIA_00290</name>
</gene>
<name>A0ABV6LUL4_9ACTN</name>
<dbReference type="SMART" id="SM00895">
    <property type="entry name" value="FCD"/>
    <property type="match status" value="1"/>
</dbReference>
<keyword evidence="1" id="KW-0805">Transcription regulation</keyword>
<dbReference type="RefSeq" id="WP_377243437.1">
    <property type="nucleotide sequence ID" value="NZ_JBHLUH010000002.1"/>
</dbReference>
<evidence type="ECO:0000259" key="4">
    <source>
        <dbReference type="PROSITE" id="PS50949"/>
    </source>
</evidence>
<accession>A0ABV6LUL4</accession>
<dbReference type="SUPFAM" id="SSF48008">
    <property type="entry name" value="GntR ligand-binding domain-like"/>
    <property type="match status" value="1"/>
</dbReference>
<proteinExistence type="predicted"/>
<evidence type="ECO:0000313" key="5">
    <source>
        <dbReference type="EMBL" id="MFC0526104.1"/>
    </source>
</evidence>
<evidence type="ECO:0000256" key="3">
    <source>
        <dbReference type="ARBA" id="ARBA00023163"/>
    </source>
</evidence>
<evidence type="ECO:0000256" key="1">
    <source>
        <dbReference type="ARBA" id="ARBA00023015"/>
    </source>
</evidence>
<feature type="domain" description="HTH gntR-type" evidence="4">
    <location>
        <begin position="15"/>
        <end position="83"/>
    </location>
</feature>
<evidence type="ECO:0000256" key="2">
    <source>
        <dbReference type="ARBA" id="ARBA00023125"/>
    </source>
</evidence>
<keyword evidence="6" id="KW-1185">Reference proteome</keyword>
<dbReference type="PROSITE" id="PS50949">
    <property type="entry name" value="HTH_GNTR"/>
    <property type="match status" value="1"/>
</dbReference>
<comment type="caution">
    <text evidence="5">The sequence shown here is derived from an EMBL/GenBank/DDBJ whole genome shotgun (WGS) entry which is preliminary data.</text>
</comment>
<dbReference type="CDD" id="cd07377">
    <property type="entry name" value="WHTH_GntR"/>
    <property type="match status" value="1"/>
</dbReference>
<keyword evidence="3" id="KW-0804">Transcription</keyword>
<dbReference type="Pfam" id="PF07729">
    <property type="entry name" value="FCD"/>
    <property type="match status" value="1"/>
</dbReference>
<evidence type="ECO:0000313" key="6">
    <source>
        <dbReference type="Proteomes" id="UP001589867"/>
    </source>
</evidence>
<dbReference type="Gene3D" id="1.20.120.530">
    <property type="entry name" value="GntR ligand-binding domain-like"/>
    <property type="match status" value="1"/>
</dbReference>
<organism evidence="5 6">
    <name type="scientific">Phytohabitans kaempferiae</name>
    <dbReference type="NCBI Taxonomy" id="1620943"/>
    <lineage>
        <taxon>Bacteria</taxon>
        <taxon>Bacillati</taxon>
        <taxon>Actinomycetota</taxon>
        <taxon>Actinomycetes</taxon>
        <taxon>Micromonosporales</taxon>
        <taxon>Micromonosporaceae</taxon>
    </lineage>
</organism>
<dbReference type="Proteomes" id="UP001589867">
    <property type="component" value="Unassembled WGS sequence"/>
</dbReference>
<dbReference type="InterPro" id="IPR011711">
    <property type="entry name" value="GntR_C"/>
</dbReference>
<keyword evidence="2" id="KW-0238">DNA-binding</keyword>